<dbReference type="PRINTS" id="PR00724">
    <property type="entry name" value="CRBOXYPTASEC"/>
</dbReference>
<evidence type="ECO:0008006" key="5">
    <source>
        <dbReference type="Google" id="ProtNLM"/>
    </source>
</evidence>
<feature type="signal peptide" evidence="2">
    <location>
        <begin position="1"/>
        <end position="26"/>
    </location>
</feature>
<dbReference type="GO" id="GO:0004185">
    <property type="term" value="F:serine-type carboxypeptidase activity"/>
    <property type="evidence" value="ECO:0000318"/>
    <property type="project" value="GO_Central"/>
</dbReference>
<evidence type="ECO:0000256" key="2">
    <source>
        <dbReference type="SAM" id="SignalP"/>
    </source>
</evidence>
<dbReference type="InterPro" id="IPR029058">
    <property type="entry name" value="AB_hydrolase_fold"/>
</dbReference>
<gene>
    <name evidence="3" type="ORF">POPTR_005G187700</name>
</gene>
<evidence type="ECO:0000256" key="1">
    <source>
        <dbReference type="ARBA" id="ARBA00009431"/>
    </source>
</evidence>
<dbReference type="PANTHER" id="PTHR11802">
    <property type="entry name" value="SERINE PROTEASE FAMILY S10 SERINE CARBOXYPEPTIDASE"/>
    <property type="match status" value="1"/>
</dbReference>
<dbReference type="Pfam" id="PF00450">
    <property type="entry name" value="Peptidase_S10"/>
    <property type="match status" value="2"/>
</dbReference>
<accession>A0A2K2AIT1</accession>
<dbReference type="SUPFAM" id="SSF53474">
    <property type="entry name" value="alpha/beta-Hydrolases"/>
    <property type="match status" value="1"/>
</dbReference>
<dbReference type="AlphaFoldDB" id="A0A2K2AIT1"/>
<comment type="similarity">
    <text evidence="1">Belongs to the peptidase S10 family.</text>
</comment>
<evidence type="ECO:0000313" key="4">
    <source>
        <dbReference type="Proteomes" id="UP000006729"/>
    </source>
</evidence>
<reference evidence="3 4" key="1">
    <citation type="journal article" date="2006" name="Science">
        <title>The genome of black cottonwood, Populus trichocarpa (Torr. &amp; Gray).</title>
        <authorList>
            <person name="Tuskan G.A."/>
            <person name="Difazio S."/>
            <person name="Jansson S."/>
            <person name="Bohlmann J."/>
            <person name="Grigoriev I."/>
            <person name="Hellsten U."/>
            <person name="Putnam N."/>
            <person name="Ralph S."/>
            <person name="Rombauts S."/>
            <person name="Salamov A."/>
            <person name="Schein J."/>
            <person name="Sterck L."/>
            <person name="Aerts A."/>
            <person name="Bhalerao R.R."/>
            <person name="Bhalerao R.P."/>
            <person name="Blaudez D."/>
            <person name="Boerjan W."/>
            <person name="Brun A."/>
            <person name="Brunner A."/>
            <person name="Busov V."/>
            <person name="Campbell M."/>
            <person name="Carlson J."/>
            <person name="Chalot M."/>
            <person name="Chapman J."/>
            <person name="Chen G.L."/>
            <person name="Cooper D."/>
            <person name="Coutinho P.M."/>
            <person name="Couturier J."/>
            <person name="Covert S."/>
            <person name="Cronk Q."/>
            <person name="Cunningham R."/>
            <person name="Davis J."/>
            <person name="Degroeve S."/>
            <person name="Dejardin A."/>
            <person name="Depamphilis C."/>
            <person name="Detter J."/>
            <person name="Dirks B."/>
            <person name="Dubchak I."/>
            <person name="Duplessis S."/>
            <person name="Ehlting J."/>
            <person name="Ellis B."/>
            <person name="Gendler K."/>
            <person name="Goodstein D."/>
            <person name="Gribskov M."/>
            <person name="Grimwood J."/>
            <person name="Groover A."/>
            <person name="Gunter L."/>
            <person name="Hamberger B."/>
            <person name="Heinze B."/>
            <person name="Helariutta Y."/>
            <person name="Henrissat B."/>
            <person name="Holligan D."/>
            <person name="Holt R."/>
            <person name="Huang W."/>
            <person name="Islam-Faridi N."/>
            <person name="Jones S."/>
            <person name="Jones-Rhoades M."/>
            <person name="Jorgensen R."/>
            <person name="Joshi C."/>
            <person name="Kangasjarvi J."/>
            <person name="Karlsson J."/>
            <person name="Kelleher C."/>
            <person name="Kirkpatrick R."/>
            <person name="Kirst M."/>
            <person name="Kohler A."/>
            <person name="Kalluri U."/>
            <person name="Larimer F."/>
            <person name="Leebens-Mack J."/>
            <person name="Leple J.C."/>
            <person name="Locascio P."/>
            <person name="Lou Y."/>
            <person name="Lucas S."/>
            <person name="Martin F."/>
            <person name="Montanini B."/>
            <person name="Napoli C."/>
            <person name="Nelson D.R."/>
            <person name="Nelson C."/>
            <person name="Nieminen K."/>
            <person name="Nilsson O."/>
            <person name="Pereda V."/>
            <person name="Peter G."/>
            <person name="Philippe R."/>
            <person name="Pilate G."/>
            <person name="Poliakov A."/>
            <person name="Razumovskaya J."/>
            <person name="Richardson P."/>
            <person name="Rinaldi C."/>
            <person name="Ritland K."/>
            <person name="Rouze P."/>
            <person name="Ryaboy D."/>
            <person name="Schmutz J."/>
            <person name="Schrader J."/>
            <person name="Segerman B."/>
            <person name="Shin H."/>
            <person name="Siddiqui A."/>
            <person name="Sterky F."/>
            <person name="Terry A."/>
            <person name="Tsai C.J."/>
            <person name="Uberbacher E."/>
            <person name="Unneberg P."/>
            <person name="Vahala J."/>
            <person name="Wall K."/>
            <person name="Wessler S."/>
            <person name="Yang G."/>
            <person name="Yin T."/>
            <person name="Douglas C."/>
            <person name="Marra M."/>
            <person name="Sandberg G."/>
            <person name="Van de Peer Y."/>
            <person name="Rokhsar D."/>
        </authorList>
    </citation>
    <scope>NUCLEOTIDE SEQUENCE [LARGE SCALE GENOMIC DNA]</scope>
    <source>
        <strain evidence="4">cv. Nisqually</strain>
    </source>
</reference>
<keyword evidence="2" id="KW-0732">Signal</keyword>
<dbReference type="EMBL" id="CM009294">
    <property type="protein sequence ID" value="PNT37428.1"/>
    <property type="molecule type" value="Genomic_DNA"/>
</dbReference>
<dbReference type="Proteomes" id="UP000006729">
    <property type="component" value="Chromosome 5"/>
</dbReference>
<proteinExistence type="inferred from homology"/>
<keyword evidence="4" id="KW-1185">Reference proteome</keyword>
<dbReference type="InParanoid" id="A0A2K2AIT1"/>
<dbReference type="InterPro" id="IPR001563">
    <property type="entry name" value="Peptidase_S10"/>
</dbReference>
<organism evidence="3 4">
    <name type="scientific">Populus trichocarpa</name>
    <name type="common">Western balsam poplar</name>
    <name type="synonym">Populus balsamifera subsp. trichocarpa</name>
    <dbReference type="NCBI Taxonomy" id="3694"/>
    <lineage>
        <taxon>Eukaryota</taxon>
        <taxon>Viridiplantae</taxon>
        <taxon>Streptophyta</taxon>
        <taxon>Embryophyta</taxon>
        <taxon>Tracheophyta</taxon>
        <taxon>Spermatophyta</taxon>
        <taxon>Magnoliopsida</taxon>
        <taxon>eudicotyledons</taxon>
        <taxon>Gunneridae</taxon>
        <taxon>Pentapetalae</taxon>
        <taxon>rosids</taxon>
        <taxon>fabids</taxon>
        <taxon>Malpighiales</taxon>
        <taxon>Salicaceae</taxon>
        <taxon>Saliceae</taxon>
        <taxon>Populus</taxon>
    </lineage>
</organism>
<feature type="chain" id="PRO_5014370696" description="Carboxypeptidase" evidence="2">
    <location>
        <begin position="27"/>
        <end position="485"/>
    </location>
</feature>
<dbReference type="PANTHER" id="PTHR11802:SF20">
    <property type="entry name" value="SERINE CARBOXYPEPTIDASE-LIKE 41-RELATED"/>
    <property type="match status" value="1"/>
</dbReference>
<dbReference type="Gene3D" id="6.10.250.940">
    <property type="match status" value="1"/>
</dbReference>
<name>A0A2K2AIT1_POPTR</name>
<evidence type="ECO:0000313" key="3">
    <source>
        <dbReference type="EMBL" id="PNT37428.1"/>
    </source>
</evidence>
<protein>
    <recommendedName>
        <fullName evidence="5">Carboxypeptidase</fullName>
    </recommendedName>
</protein>
<dbReference type="Gene3D" id="3.40.50.1820">
    <property type="entry name" value="alpha/beta hydrolase"/>
    <property type="match status" value="1"/>
</dbReference>
<sequence>MGRCWFDAVFIVVISFWLLVSDDVDGYPAEDLVLNLPGQPKVGFRQHAGYVDVDVRNVRSLFYYFLEAEKDPDQKPLALWLNGGPSCSSIGGGAFTELGPFFPRGDGRDLRRNSMSWNRAFNLLFVESLAGVGWSYSNTSSDYTIGDAKTAKDMHMFFLKLYDKFPEFKSRELFLTGESYAAYRRQHGTSSWSVFVKFLHYENCHVRHCIPQLAEVPLDHNAQSTDFKFNIKGVAIGNPLLRLNRDVLAKFKIFWSDGMIFDEIRLKIMNECDFYDYTFAINQELRLRKIICSFPLSLFISRYKFIFLILLSHLVFFKYTQATKMSVGVDVCMTYERRFYFNLLEVQKALYANRTKLLSPWFMCSNVLHYSDTNGNINILPILKKDHSKSYSSLGFQPFDHCSDDQDSIVPNPEGCSSTGSRTLVKELAQDVDFKITVSHETWFHKVRATAHMVPYAQPSRALHLFSSFVRGRRLLNTTHIPMDD</sequence>
<dbReference type="GO" id="GO:0006508">
    <property type="term" value="P:proteolysis"/>
    <property type="evidence" value="ECO:0007669"/>
    <property type="project" value="InterPro"/>
</dbReference>